<dbReference type="GO" id="GO:0000271">
    <property type="term" value="P:polysaccharide biosynthetic process"/>
    <property type="evidence" value="ECO:0007669"/>
    <property type="project" value="TreeGrafter"/>
</dbReference>
<evidence type="ECO:0000256" key="4">
    <source>
        <dbReference type="PIRSR" id="PIRSR000390-2"/>
    </source>
</evidence>
<comment type="similarity">
    <text evidence="2 5">Belongs to the DegT/DnrJ/EryC1 family.</text>
</comment>
<dbReference type="InterPro" id="IPR015421">
    <property type="entry name" value="PyrdxlP-dep_Trfase_major"/>
</dbReference>
<evidence type="ECO:0000256" key="2">
    <source>
        <dbReference type="ARBA" id="ARBA00037999"/>
    </source>
</evidence>
<evidence type="ECO:0000256" key="6">
    <source>
        <dbReference type="SAM" id="MobiDB-lite"/>
    </source>
</evidence>
<keyword evidence="7" id="KW-0808">Transferase</keyword>
<dbReference type="AlphaFoldDB" id="A0A4P7GHN4"/>
<dbReference type="InterPro" id="IPR015424">
    <property type="entry name" value="PyrdxlP-dep_Trfase"/>
</dbReference>
<feature type="region of interest" description="Disordered" evidence="6">
    <location>
        <begin position="1"/>
        <end position="24"/>
    </location>
</feature>
<dbReference type="Proteomes" id="UP000294894">
    <property type="component" value="Chromosome"/>
</dbReference>
<dbReference type="RefSeq" id="WP_135073565.1">
    <property type="nucleotide sequence ID" value="NZ_CP038267.1"/>
</dbReference>
<evidence type="ECO:0000256" key="5">
    <source>
        <dbReference type="RuleBase" id="RU004508"/>
    </source>
</evidence>
<gene>
    <name evidence="7" type="ORF">EXE57_02110</name>
</gene>
<dbReference type="Gene3D" id="3.90.1150.10">
    <property type="entry name" value="Aspartate Aminotransferase, domain 1"/>
    <property type="match status" value="1"/>
</dbReference>
<reference evidence="7 8" key="1">
    <citation type="submission" date="2019-03" db="EMBL/GenBank/DDBJ databases">
        <title>Three New Species of Nocardioides, Nocardioides euryhalodurans sp. nov., Nocardioides seonyuensis sp. nov. and Nocardioides eburneoflavus sp. nov., Iolated from Soil.</title>
        <authorList>
            <person name="Roh S.G."/>
            <person name="Lee C."/>
            <person name="Kim M.-K."/>
            <person name="Kim S.B."/>
        </authorList>
    </citation>
    <scope>NUCLEOTIDE SEQUENCE [LARGE SCALE GENOMIC DNA]</scope>
    <source>
        <strain evidence="7 8">MMS17-SY117</strain>
    </source>
</reference>
<keyword evidence="7" id="KW-0032">Aminotransferase</keyword>
<dbReference type="InterPro" id="IPR015422">
    <property type="entry name" value="PyrdxlP-dep_Trfase_small"/>
</dbReference>
<dbReference type="GO" id="GO:0008483">
    <property type="term" value="F:transaminase activity"/>
    <property type="evidence" value="ECO:0007669"/>
    <property type="project" value="UniProtKB-KW"/>
</dbReference>
<feature type="compositionally biased region" description="Low complexity" evidence="6">
    <location>
        <begin position="1"/>
        <end position="14"/>
    </location>
</feature>
<evidence type="ECO:0000256" key="1">
    <source>
        <dbReference type="ARBA" id="ARBA00022898"/>
    </source>
</evidence>
<dbReference type="Pfam" id="PF01041">
    <property type="entry name" value="DegT_DnrJ_EryC1"/>
    <property type="match status" value="1"/>
</dbReference>
<dbReference type="CDD" id="cd00616">
    <property type="entry name" value="AHBA_syn"/>
    <property type="match status" value="1"/>
</dbReference>
<dbReference type="SUPFAM" id="SSF53383">
    <property type="entry name" value="PLP-dependent transferases"/>
    <property type="match status" value="1"/>
</dbReference>
<dbReference type="OrthoDB" id="9804264at2"/>
<keyword evidence="1 4" id="KW-0663">Pyridoxal phosphate</keyword>
<protein>
    <submittedName>
        <fullName evidence="7">DegT/DnrJ/EryC1/StrS family aminotransferase</fullName>
    </submittedName>
</protein>
<feature type="active site" description="Proton acceptor" evidence="3">
    <location>
        <position position="219"/>
    </location>
</feature>
<dbReference type="PANTHER" id="PTHR30244">
    <property type="entry name" value="TRANSAMINASE"/>
    <property type="match status" value="1"/>
</dbReference>
<sequence length="414" mass="43931">MTLLTTPTTTTTKKAAPRKRTGDLPAVLGGDPVFGERLPLVRPALGDTSALERRYADILGSGMLTNGPTVRELEETVAARLGVAHVVAVASCTSGLMLVLQAIGATRHVVLPSLTFSASAHAVMWAGGTPAFAEVSEDSLTLDPTDAERVVSELGDDVSAMTATHVYGTPCRTQALQQVADRAGIPLVYDAAHGLGSMRAGTPVGNFGVAEVFSLSPTKVVVAGEGGLIATHDADLARQLRLGRDYGNPGDYDTRFAGLNARMSELHAATALHSLSLLDQALVRRREMVRLFWAELGEVAGVRGPILDEGDVSTYKDLTVVVDEATAGVSAAEVGRALAAEGVDSRHYYDPPIHRQQAYRHLPARSLPLTDRLAGSVVSPALWSHMDDDQVRGIARAFRRILHHAPAVHEQEIA</sequence>
<dbReference type="InterPro" id="IPR000653">
    <property type="entry name" value="DegT/StrS_aminotransferase"/>
</dbReference>
<dbReference type="GO" id="GO:0030170">
    <property type="term" value="F:pyridoxal phosphate binding"/>
    <property type="evidence" value="ECO:0007669"/>
    <property type="project" value="TreeGrafter"/>
</dbReference>
<feature type="modified residue" description="N6-(pyridoxal phosphate)lysine" evidence="4">
    <location>
        <position position="219"/>
    </location>
</feature>
<name>A0A4P7GHN4_9ACTN</name>
<proteinExistence type="inferred from homology"/>
<dbReference type="Gene3D" id="3.40.640.10">
    <property type="entry name" value="Type I PLP-dependent aspartate aminotransferase-like (Major domain)"/>
    <property type="match status" value="1"/>
</dbReference>
<evidence type="ECO:0000313" key="8">
    <source>
        <dbReference type="Proteomes" id="UP000294894"/>
    </source>
</evidence>
<accession>A0A4P7GHN4</accession>
<dbReference type="KEGG" id="noy:EXE57_02110"/>
<evidence type="ECO:0000313" key="7">
    <source>
        <dbReference type="EMBL" id="QBR91197.1"/>
    </source>
</evidence>
<keyword evidence="8" id="KW-1185">Reference proteome</keyword>
<organism evidence="7 8">
    <name type="scientific">Nocardioides euryhalodurans</name>
    <dbReference type="NCBI Taxonomy" id="2518370"/>
    <lineage>
        <taxon>Bacteria</taxon>
        <taxon>Bacillati</taxon>
        <taxon>Actinomycetota</taxon>
        <taxon>Actinomycetes</taxon>
        <taxon>Propionibacteriales</taxon>
        <taxon>Nocardioidaceae</taxon>
        <taxon>Nocardioides</taxon>
    </lineage>
</organism>
<evidence type="ECO:0000256" key="3">
    <source>
        <dbReference type="PIRSR" id="PIRSR000390-1"/>
    </source>
</evidence>
<dbReference type="EMBL" id="CP038267">
    <property type="protein sequence ID" value="QBR91197.1"/>
    <property type="molecule type" value="Genomic_DNA"/>
</dbReference>
<dbReference type="PANTHER" id="PTHR30244:SF9">
    <property type="entry name" value="PROTEIN RV3402C"/>
    <property type="match status" value="1"/>
</dbReference>
<dbReference type="PIRSF" id="PIRSF000390">
    <property type="entry name" value="PLP_StrS"/>
    <property type="match status" value="1"/>
</dbReference>